<comment type="caution">
    <text evidence="12">The sequence shown here is derived from an EMBL/GenBank/DDBJ whole genome shotgun (WGS) entry which is preliminary data.</text>
</comment>
<accession>A0ABX3IJS7</accession>
<dbReference type="InterPro" id="IPR005248">
    <property type="entry name" value="NadD/NMNAT"/>
</dbReference>
<evidence type="ECO:0000256" key="10">
    <source>
        <dbReference type="HAMAP-Rule" id="MF_00244"/>
    </source>
</evidence>
<keyword evidence="5 10" id="KW-0548">Nucleotidyltransferase</keyword>
<evidence type="ECO:0000256" key="9">
    <source>
        <dbReference type="ARBA" id="ARBA00048721"/>
    </source>
</evidence>
<dbReference type="InterPro" id="IPR014729">
    <property type="entry name" value="Rossmann-like_a/b/a_fold"/>
</dbReference>
<keyword evidence="13" id="KW-1185">Reference proteome</keyword>
<evidence type="ECO:0000313" key="12">
    <source>
        <dbReference type="EMBL" id="ONN27544.1"/>
    </source>
</evidence>
<evidence type="ECO:0000256" key="2">
    <source>
        <dbReference type="ARBA" id="ARBA00005019"/>
    </source>
</evidence>
<keyword evidence="6 10" id="KW-0547">Nucleotide-binding</keyword>
<dbReference type="CDD" id="cd02165">
    <property type="entry name" value="NMNAT"/>
    <property type="match status" value="1"/>
</dbReference>
<dbReference type="SUPFAM" id="SSF52374">
    <property type="entry name" value="Nucleotidylyl transferase"/>
    <property type="match status" value="1"/>
</dbReference>
<dbReference type="Proteomes" id="UP000242616">
    <property type="component" value="Unassembled WGS sequence"/>
</dbReference>
<dbReference type="NCBIfam" id="TIGR00125">
    <property type="entry name" value="cyt_tran_rel"/>
    <property type="match status" value="1"/>
</dbReference>
<organism evidence="12 13">
    <name type="scientific">Thermosipho affectus</name>
    <dbReference type="NCBI Taxonomy" id="660294"/>
    <lineage>
        <taxon>Bacteria</taxon>
        <taxon>Thermotogati</taxon>
        <taxon>Thermotogota</taxon>
        <taxon>Thermotogae</taxon>
        <taxon>Thermotogales</taxon>
        <taxon>Fervidobacteriaceae</taxon>
        <taxon>Thermosipho</taxon>
    </lineage>
</organism>
<keyword evidence="7 10" id="KW-0067">ATP-binding</keyword>
<dbReference type="PANTHER" id="PTHR39321">
    <property type="entry name" value="NICOTINATE-NUCLEOTIDE ADENYLYLTRANSFERASE-RELATED"/>
    <property type="match status" value="1"/>
</dbReference>
<evidence type="ECO:0000256" key="7">
    <source>
        <dbReference type="ARBA" id="ARBA00022840"/>
    </source>
</evidence>
<evidence type="ECO:0000259" key="11">
    <source>
        <dbReference type="Pfam" id="PF01467"/>
    </source>
</evidence>
<dbReference type="GO" id="GO:0016779">
    <property type="term" value="F:nucleotidyltransferase activity"/>
    <property type="evidence" value="ECO:0007669"/>
    <property type="project" value="UniProtKB-KW"/>
</dbReference>
<evidence type="ECO:0000256" key="6">
    <source>
        <dbReference type="ARBA" id="ARBA00022741"/>
    </source>
</evidence>
<evidence type="ECO:0000256" key="4">
    <source>
        <dbReference type="ARBA" id="ARBA00022679"/>
    </source>
</evidence>
<evidence type="ECO:0000256" key="3">
    <source>
        <dbReference type="ARBA" id="ARBA00022642"/>
    </source>
</evidence>
<gene>
    <name evidence="10" type="primary">nadD</name>
    <name evidence="12" type="ORF">XJ44_03205</name>
</gene>
<dbReference type="RefSeq" id="WP_075665623.1">
    <property type="nucleotide sequence ID" value="NZ_LBFC01000010.1"/>
</dbReference>
<dbReference type="HAMAP" id="MF_00244">
    <property type="entry name" value="NaMN_adenylyltr"/>
    <property type="match status" value="1"/>
</dbReference>
<dbReference type="InterPro" id="IPR004821">
    <property type="entry name" value="Cyt_trans-like"/>
</dbReference>
<dbReference type="Pfam" id="PF01467">
    <property type="entry name" value="CTP_transf_like"/>
    <property type="match status" value="1"/>
</dbReference>
<dbReference type="EC" id="2.7.7.18" evidence="10"/>
<evidence type="ECO:0000256" key="8">
    <source>
        <dbReference type="ARBA" id="ARBA00023027"/>
    </source>
</evidence>
<reference evidence="12 13" key="1">
    <citation type="submission" date="2015-06" db="EMBL/GenBank/DDBJ databases">
        <title>Genome sequencing of Thermotogales isolates from hydrothermal vents.</title>
        <authorList>
            <person name="Haverkamp T.H."/>
            <person name="Kublanov I.V."/>
            <person name="Nesbo C.L."/>
        </authorList>
    </citation>
    <scope>NUCLEOTIDE SEQUENCE [LARGE SCALE GENOMIC DNA]</scope>
    <source>
        <strain evidence="13">ik275mar</strain>
    </source>
</reference>
<comment type="function">
    <text evidence="1 10">Catalyzes the reversible adenylation of nicotinate mononucleotide (NaMN) to nicotinic acid adenine dinucleotide (NaAD).</text>
</comment>
<feature type="domain" description="Cytidyltransferase-like" evidence="11">
    <location>
        <begin position="20"/>
        <end position="177"/>
    </location>
</feature>
<proteinExistence type="inferred from homology"/>
<evidence type="ECO:0000313" key="13">
    <source>
        <dbReference type="Proteomes" id="UP000242616"/>
    </source>
</evidence>
<dbReference type="Gene3D" id="3.40.50.620">
    <property type="entry name" value="HUPs"/>
    <property type="match status" value="1"/>
</dbReference>
<dbReference type="NCBIfam" id="TIGR00482">
    <property type="entry name" value="nicotinate (nicotinamide) nucleotide adenylyltransferase"/>
    <property type="match status" value="1"/>
</dbReference>
<comment type="pathway">
    <text evidence="2 10">Cofactor biosynthesis; NAD(+) biosynthesis; deamido-NAD(+) from nicotinate D-ribonucleotide: step 1/1.</text>
</comment>
<comment type="similarity">
    <text evidence="10">Belongs to the NadD family.</text>
</comment>
<keyword evidence="8 10" id="KW-0520">NAD</keyword>
<keyword evidence="4 10" id="KW-0808">Transferase</keyword>
<comment type="catalytic activity">
    <reaction evidence="9 10">
        <text>nicotinate beta-D-ribonucleotide + ATP + H(+) = deamido-NAD(+) + diphosphate</text>
        <dbReference type="Rhea" id="RHEA:22860"/>
        <dbReference type="ChEBI" id="CHEBI:15378"/>
        <dbReference type="ChEBI" id="CHEBI:30616"/>
        <dbReference type="ChEBI" id="CHEBI:33019"/>
        <dbReference type="ChEBI" id="CHEBI:57502"/>
        <dbReference type="ChEBI" id="CHEBI:58437"/>
        <dbReference type="EC" id="2.7.7.18"/>
    </reaction>
</comment>
<evidence type="ECO:0000256" key="1">
    <source>
        <dbReference type="ARBA" id="ARBA00002324"/>
    </source>
</evidence>
<protein>
    <recommendedName>
        <fullName evidence="10">Probable nicotinate-nucleotide adenylyltransferase</fullName>
        <ecNumber evidence="10">2.7.7.18</ecNumber>
    </recommendedName>
    <alternativeName>
        <fullName evidence="10">Deamido-NAD(+) diphosphorylase</fullName>
    </alternativeName>
    <alternativeName>
        <fullName evidence="10">Deamido-NAD(+) pyrophosphorylase</fullName>
    </alternativeName>
    <alternativeName>
        <fullName evidence="10">Nicotinate mononucleotide adenylyltransferase</fullName>
        <shortName evidence="10">NaMN adenylyltransferase</shortName>
    </alternativeName>
</protein>
<sequence>METQFGLPKELLNLKNSLVIFGGSFNPPHNGHIVIAQLVREMFKSADFHIVTSATPPHKSVEVPFKTRYLLTKKAFEKMENVKVSDIEHRLGGISYAINTIEHYEKTYENIFFLVGEDALYSIEKWYRYEDILKKAKMIVYPRFKDKSLVKKVEKWNSIYLLDLPLIQISSTTIRERIKKGLSVYGFVPESIIPLIEEVYCDR</sequence>
<evidence type="ECO:0000256" key="5">
    <source>
        <dbReference type="ARBA" id="ARBA00022695"/>
    </source>
</evidence>
<name>A0ABX3IJS7_9BACT</name>
<keyword evidence="3 10" id="KW-0662">Pyridine nucleotide biosynthesis</keyword>
<dbReference type="EMBL" id="LBFC01000010">
    <property type="protein sequence ID" value="ONN27544.1"/>
    <property type="molecule type" value="Genomic_DNA"/>
</dbReference>
<dbReference type="PANTHER" id="PTHR39321:SF3">
    <property type="entry name" value="PHOSPHOPANTETHEINE ADENYLYLTRANSFERASE"/>
    <property type="match status" value="1"/>
</dbReference>